<keyword evidence="2 3" id="KW-0802">TPR repeat</keyword>
<evidence type="ECO:0000256" key="3">
    <source>
        <dbReference type="PROSITE-ProRule" id="PRU00339"/>
    </source>
</evidence>
<dbReference type="SUPFAM" id="SSF48452">
    <property type="entry name" value="TPR-like"/>
    <property type="match status" value="4"/>
</dbReference>
<dbReference type="Gene3D" id="1.25.40.10">
    <property type="entry name" value="Tetratricopeptide repeat domain"/>
    <property type="match status" value="4"/>
</dbReference>
<keyword evidence="1" id="KW-0677">Repeat</keyword>
<dbReference type="PANTHER" id="PTHR45641:SF19">
    <property type="entry name" value="NEPHROCYSTIN-3"/>
    <property type="match status" value="1"/>
</dbReference>
<evidence type="ECO:0000256" key="4">
    <source>
        <dbReference type="SAM" id="MobiDB-lite"/>
    </source>
</evidence>
<keyword evidence="7" id="KW-1185">Reference proteome</keyword>
<dbReference type="Pfam" id="PF13181">
    <property type="entry name" value="TPR_8"/>
    <property type="match status" value="2"/>
</dbReference>
<protein>
    <recommendedName>
        <fullName evidence="5">DEP domain-containing protein</fullName>
    </recommendedName>
</protein>
<feature type="region of interest" description="Disordered" evidence="4">
    <location>
        <begin position="49"/>
        <end position="97"/>
    </location>
</feature>
<feature type="domain" description="DEP" evidence="5">
    <location>
        <begin position="344"/>
        <end position="418"/>
    </location>
</feature>
<dbReference type="Gene3D" id="1.10.10.10">
    <property type="entry name" value="Winged helix-like DNA-binding domain superfamily/Winged helix DNA-binding domain"/>
    <property type="match status" value="1"/>
</dbReference>
<name>A0ABD3N150_9STRA</name>
<organism evidence="6 7">
    <name type="scientific">Stephanodiscus triporus</name>
    <dbReference type="NCBI Taxonomy" id="2934178"/>
    <lineage>
        <taxon>Eukaryota</taxon>
        <taxon>Sar</taxon>
        <taxon>Stramenopiles</taxon>
        <taxon>Ochrophyta</taxon>
        <taxon>Bacillariophyta</taxon>
        <taxon>Coscinodiscophyceae</taxon>
        <taxon>Thalassiosirophycidae</taxon>
        <taxon>Stephanodiscales</taxon>
        <taxon>Stephanodiscaceae</taxon>
        <taxon>Stephanodiscus</taxon>
    </lineage>
</organism>
<feature type="region of interest" description="Disordered" evidence="4">
    <location>
        <begin position="1"/>
        <end position="35"/>
    </location>
</feature>
<dbReference type="SUPFAM" id="SSF46785">
    <property type="entry name" value="Winged helix' DNA-binding domain"/>
    <property type="match status" value="1"/>
</dbReference>
<evidence type="ECO:0000313" key="6">
    <source>
        <dbReference type="EMBL" id="KAL3767931.1"/>
    </source>
</evidence>
<dbReference type="CDD" id="cd04371">
    <property type="entry name" value="DEP"/>
    <property type="match status" value="1"/>
</dbReference>
<evidence type="ECO:0000259" key="5">
    <source>
        <dbReference type="PROSITE" id="PS50186"/>
    </source>
</evidence>
<evidence type="ECO:0000313" key="7">
    <source>
        <dbReference type="Proteomes" id="UP001530315"/>
    </source>
</evidence>
<feature type="repeat" description="TPR" evidence="3">
    <location>
        <begin position="971"/>
        <end position="1004"/>
    </location>
</feature>
<dbReference type="InterPro" id="IPR036388">
    <property type="entry name" value="WH-like_DNA-bd_sf"/>
</dbReference>
<dbReference type="InterPro" id="IPR019734">
    <property type="entry name" value="TPR_rpt"/>
</dbReference>
<dbReference type="PROSITE" id="PS50005">
    <property type="entry name" value="TPR"/>
    <property type="match status" value="2"/>
</dbReference>
<dbReference type="PROSITE" id="PS50186">
    <property type="entry name" value="DEP"/>
    <property type="match status" value="1"/>
</dbReference>
<dbReference type="SMART" id="SM00028">
    <property type="entry name" value="TPR"/>
    <property type="match status" value="11"/>
</dbReference>
<accession>A0ABD3N150</accession>
<gene>
    <name evidence="6" type="ORF">ACHAW5_006852</name>
</gene>
<comment type="caution">
    <text evidence="6">The sequence shown here is derived from an EMBL/GenBank/DDBJ whole genome shotgun (WGS) entry which is preliminary data.</text>
</comment>
<sequence>MVKFKKTRGSGGGDSISDSVSELSHDETSVASGVSKTSAVFRSKFFRGKNSASASKETVARASKNTAPLSSPGAMAADDRSVGSVGTSPSMASSSVSKKIKADSDRLVKDAKSRFNIGLIYLKTGDYAKAQDNLEHSLYCHIQLHGHNGMEYTNDVLFAIAGVREKLGDCYLANPAVVDKGLAMGHYEESRRLLGNVAAEDAPDNIKAMLERVDERLQEVAKLMPRGKSVHPTSNQANRTMQKYQQQGNVKSRALLGMGVAGGAAAAAMAVGADTMTSESKSNGSKFDTHRRKIKTNLAGLAAIPIEGVQGIHHGIQQGLQQGLQLLNLDPERVAFLNNVASTLLRKLDVKDRKYRMKTYPSCFVGSEMVDYMVENQLASSRSEAVKIGRELLSTGHLEHVLREHDFKDDFLFYHFKDPIITKECEVAMTHLERNNHHTALKHLTSLQEGGMVKSEKFRAEWVTCMMLVADSALQGKKVSLATGAYEAVYSVMKEYEDTGPDLKLAFRGCIKGHKLMAIEFESLKDYASAIEQRTRLYKILAGNDRIIPACRQLLKVAYLHGEDENFSKGATTLADAIRRLSSGVKSLDADALPFERVNLLCQCQQLRAIFLSKTRKWIDASEQYGELLPMLAKAKGSDSREYNSALIQNAALLVTLKNYHKAHDEVTKYLELAKLESSDGGRLIVDDMDHVLALDTCAATYLKIGHMDKAIQIFEKKLAFVETLRDNDELRSDTMHKLGCLLAYKNQPTAALPLLNEALDVRRGLYDGKNKSVLESTWAVAATTQSLGDKNKALAEYSILLDKMDKSDDNFPVSAVLIHNSAGKLFSDEGQADKAIHCFRQALLAADTPEMKTEISLNLANALSAKGDVSKAMELYGRLLKTKALNQSKLFFLALFNKSHLLIKMGEVAEAKEILHKIAETTSAFADDVKVSMYLTLGNLAVSEGRQNDALKYFENSLDVVEDDDVISFVQVKKHIGLTYFVMGQYDKAIASFEDALEALSEREGKSITLLKADVWNLMTRVYKQKGDLSRAKNFAKLALQSCKSDLGETHPHTLRNVSNLQLLLLEEAEGLPPAESKPIIDAAKFEFEDALECFVALDDPWTYRVDVASLKTNLAFIALWQGKPKKARKFLRQILEIELPPNHSLLKRISLIQERVEEIEKKKRS</sequence>
<dbReference type="InterPro" id="IPR000591">
    <property type="entry name" value="DEP_dom"/>
</dbReference>
<dbReference type="Pfam" id="PF00610">
    <property type="entry name" value="DEP"/>
    <property type="match status" value="1"/>
</dbReference>
<dbReference type="EMBL" id="JALLAZ020001690">
    <property type="protein sequence ID" value="KAL3767931.1"/>
    <property type="molecule type" value="Genomic_DNA"/>
</dbReference>
<feature type="repeat" description="TPR" evidence="3">
    <location>
        <begin position="932"/>
        <end position="965"/>
    </location>
</feature>
<dbReference type="InterPro" id="IPR011990">
    <property type="entry name" value="TPR-like_helical_dom_sf"/>
</dbReference>
<dbReference type="Pfam" id="PF13432">
    <property type="entry name" value="TPR_16"/>
    <property type="match status" value="1"/>
</dbReference>
<proteinExistence type="predicted"/>
<evidence type="ECO:0000256" key="2">
    <source>
        <dbReference type="ARBA" id="ARBA00022803"/>
    </source>
</evidence>
<dbReference type="AlphaFoldDB" id="A0ABD3N150"/>
<reference evidence="6 7" key="1">
    <citation type="submission" date="2024-10" db="EMBL/GenBank/DDBJ databases">
        <title>Updated reference genomes for cyclostephanoid diatoms.</title>
        <authorList>
            <person name="Roberts W.R."/>
            <person name="Alverson A.J."/>
        </authorList>
    </citation>
    <scope>NUCLEOTIDE SEQUENCE [LARGE SCALE GENOMIC DNA]</scope>
    <source>
        <strain evidence="6 7">AJA276-08</strain>
    </source>
</reference>
<feature type="compositionally biased region" description="Low complexity" evidence="4">
    <location>
        <begin position="83"/>
        <end position="97"/>
    </location>
</feature>
<dbReference type="PANTHER" id="PTHR45641">
    <property type="entry name" value="TETRATRICOPEPTIDE REPEAT PROTEIN (AFU_ORTHOLOGUE AFUA_6G03870)"/>
    <property type="match status" value="1"/>
</dbReference>
<dbReference type="SMART" id="SM00049">
    <property type="entry name" value="DEP"/>
    <property type="match status" value="1"/>
</dbReference>
<evidence type="ECO:0000256" key="1">
    <source>
        <dbReference type="ARBA" id="ARBA00022737"/>
    </source>
</evidence>
<dbReference type="Proteomes" id="UP001530315">
    <property type="component" value="Unassembled WGS sequence"/>
</dbReference>
<dbReference type="InterPro" id="IPR036390">
    <property type="entry name" value="WH_DNA-bd_sf"/>
</dbReference>